<evidence type="ECO:0000256" key="1">
    <source>
        <dbReference type="SAM" id="MobiDB-lite"/>
    </source>
</evidence>
<evidence type="ECO:0000313" key="3">
    <source>
        <dbReference type="Proteomes" id="UP000217790"/>
    </source>
</evidence>
<gene>
    <name evidence="2" type="ORF">ARMGADRAFT_1040574</name>
</gene>
<dbReference type="Proteomes" id="UP000217790">
    <property type="component" value="Unassembled WGS sequence"/>
</dbReference>
<proteinExistence type="predicted"/>
<reference evidence="3" key="1">
    <citation type="journal article" date="2017" name="Nat. Ecol. Evol.">
        <title>Genome expansion and lineage-specific genetic innovations in the forest pathogenic fungi Armillaria.</title>
        <authorList>
            <person name="Sipos G."/>
            <person name="Prasanna A.N."/>
            <person name="Walter M.C."/>
            <person name="O'Connor E."/>
            <person name="Balint B."/>
            <person name="Krizsan K."/>
            <person name="Kiss B."/>
            <person name="Hess J."/>
            <person name="Varga T."/>
            <person name="Slot J."/>
            <person name="Riley R."/>
            <person name="Boka B."/>
            <person name="Rigling D."/>
            <person name="Barry K."/>
            <person name="Lee J."/>
            <person name="Mihaltcheva S."/>
            <person name="LaButti K."/>
            <person name="Lipzen A."/>
            <person name="Waldron R."/>
            <person name="Moloney N.M."/>
            <person name="Sperisen C."/>
            <person name="Kredics L."/>
            <person name="Vagvoelgyi C."/>
            <person name="Patrignani A."/>
            <person name="Fitzpatrick D."/>
            <person name="Nagy I."/>
            <person name="Doyle S."/>
            <person name="Anderson J.B."/>
            <person name="Grigoriev I.V."/>
            <person name="Gueldener U."/>
            <person name="Muensterkoetter M."/>
            <person name="Nagy L.G."/>
        </authorList>
    </citation>
    <scope>NUCLEOTIDE SEQUENCE [LARGE SCALE GENOMIC DNA]</scope>
    <source>
        <strain evidence="3">Ar21-2</strain>
    </source>
</reference>
<sequence length="224" mass="24609">MTLGFEPSKANTSFSAMAVPKRNGRVHAETQMGSHSQLQSSINYYHCLGINPPGFERGSINSHEVVVRLCQRALIHPPEAALRQATRPSSSSRQSDSTKAENGFRCGGIEGSPDHEHENGVAWTRRKGIYLHPVNEDAYADGMPFLDGKPGKEDGWKESETLERENSGLEDLTVALNSDQSSMSRRPRRSGRLKQPPEVVSSPADGSEEFTRKVLVIPSLLSQV</sequence>
<keyword evidence="3" id="KW-1185">Reference proteome</keyword>
<protein>
    <submittedName>
        <fullName evidence="2">Uncharacterized protein</fullName>
    </submittedName>
</protein>
<dbReference type="InParanoid" id="A0A2H3C9F7"/>
<feature type="region of interest" description="Disordered" evidence="1">
    <location>
        <begin position="80"/>
        <end position="118"/>
    </location>
</feature>
<dbReference type="AlphaFoldDB" id="A0A2H3C9F7"/>
<feature type="region of interest" description="Disordered" evidence="1">
    <location>
        <begin position="163"/>
        <end position="208"/>
    </location>
</feature>
<dbReference type="EMBL" id="KZ293762">
    <property type="protein sequence ID" value="PBK79705.1"/>
    <property type="molecule type" value="Genomic_DNA"/>
</dbReference>
<name>A0A2H3C9F7_ARMGA</name>
<organism evidence="2 3">
    <name type="scientific">Armillaria gallica</name>
    <name type="common">Bulbous honey fungus</name>
    <name type="synonym">Armillaria bulbosa</name>
    <dbReference type="NCBI Taxonomy" id="47427"/>
    <lineage>
        <taxon>Eukaryota</taxon>
        <taxon>Fungi</taxon>
        <taxon>Dikarya</taxon>
        <taxon>Basidiomycota</taxon>
        <taxon>Agaricomycotina</taxon>
        <taxon>Agaricomycetes</taxon>
        <taxon>Agaricomycetidae</taxon>
        <taxon>Agaricales</taxon>
        <taxon>Marasmiineae</taxon>
        <taxon>Physalacriaceae</taxon>
        <taxon>Armillaria</taxon>
    </lineage>
</organism>
<evidence type="ECO:0000313" key="2">
    <source>
        <dbReference type="EMBL" id="PBK79705.1"/>
    </source>
</evidence>
<accession>A0A2H3C9F7</accession>